<evidence type="ECO:0000256" key="2">
    <source>
        <dbReference type="ARBA" id="ARBA00022692"/>
    </source>
</evidence>
<evidence type="ECO:0000313" key="9">
    <source>
        <dbReference type="Proteomes" id="UP000799772"/>
    </source>
</evidence>
<dbReference type="GO" id="GO:0016020">
    <property type="term" value="C:membrane"/>
    <property type="evidence" value="ECO:0007669"/>
    <property type="project" value="UniProtKB-SubCell"/>
</dbReference>
<evidence type="ECO:0000256" key="1">
    <source>
        <dbReference type="ARBA" id="ARBA00004141"/>
    </source>
</evidence>
<dbReference type="InterPro" id="IPR008253">
    <property type="entry name" value="Marvel"/>
</dbReference>
<evidence type="ECO:0000256" key="3">
    <source>
        <dbReference type="ARBA" id="ARBA00022989"/>
    </source>
</evidence>
<dbReference type="Proteomes" id="UP000799772">
    <property type="component" value="Unassembled WGS sequence"/>
</dbReference>
<evidence type="ECO:0000313" key="8">
    <source>
        <dbReference type="EMBL" id="KAF2093876.1"/>
    </source>
</evidence>
<feature type="region of interest" description="Disordered" evidence="5">
    <location>
        <begin position="181"/>
        <end position="224"/>
    </location>
</feature>
<gene>
    <name evidence="8" type="ORF">NA57DRAFT_61094</name>
</gene>
<evidence type="ECO:0000259" key="7">
    <source>
        <dbReference type="Pfam" id="PF01284"/>
    </source>
</evidence>
<comment type="subcellular location">
    <subcellularLocation>
        <location evidence="1">Membrane</location>
        <topology evidence="1">Multi-pass membrane protein</topology>
    </subcellularLocation>
</comment>
<comment type="caution">
    <text evidence="8">The sequence shown here is derived from an EMBL/GenBank/DDBJ whole genome shotgun (WGS) entry which is preliminary data.</text>
</comment>
<dbReference type="Pfam" id="PF01284">
    <property type="entry name" value="MARVEL"/>
    <property type="match status" value="1"/>
</dbReference>
<protein>
    <recommendedName>
        <fullName evidence="7">MARVEL domain-containing protein</fullName>
    </recommendedName>
</protein>
<organism evidence="8 9">
    <name type="scientific">Rhizodiscina lignyota</name>
    <dbReference type="NCBI Taxonomy" id="1504668"/>
    <lineage>
        <taxon>Eukaryota</taxon>
        <taxon>Fungi</taxon>
        <taxon>Dikarya</taxon>
        <taxon>Ascomycota</taxon>
        <taxon>Pezizomycotina</taxon>
        <taxon>Dothideomycetes</taxon>
        <taxon>Pleosporomycetidae</taxon>
        <taxon>Aulographales</taxon>
        <taxon>Rhizodiscinaceae</taxon>
        <taxon>Rhizodiscina</taxon>
    </lineage>
</organism>
<feature type="transmembrane region" description="Helical" evidence="6">
    <location>
        <begin position="20"/>
        <end position="40"/>
    </location>
</feature>
<dbReference type="EMBL" id="ML978136">
    <property type="protein sequence ID" value="KAF2093876.1"/>
    <property type="molecule type" value="Genomic_DNA"/>
</dbReference>
<feature type="compositionally biased region" description="Polar residues" evidence="5">
    <location>
        <begin position="181"/>
        <end position="197"/>
    </location>
</feature>
<keyword evidence="4 6" id="KW-0472">Membrane</keyword>
<keyword evidence="2 6" id="KW-0812">Transmembrane</keyword>
<name>A0A9P4I2K7_9PEZI</name>
<proteinExistence type="predicted"/>
<feature type="transmembrane region" description="Helical" evidence="6">
    <location>
        <begin position="138"/>
        <end position="162"/>
    </location>
</feature>
<accession>A0A9P4I2K7</accession>
<sequence length="293" mass="32634">MLGRLQLTKLQKGKIATHCVQALFVFVALCVLIAMFVQNGHSDGRGKWYCAVAFLCIPAWVFLIMTPMWQRTVRFANAFALAAVDVVFTIFWFSAFIALAVWITDGEKQGAKDKKVGGSGNCTIFAYGNEKKCELAKAAVGLGAVIWLLWVASSTISVYFIIRWKKGEGLPWENAKPVTYQEPSSIEAQTKDAWSSDVNDHGDHESDDGAHTLRPEGQEEDEHQLLQSTETDDGRHPGQPWVTIPQPASYVGQVEHDYNYSAPTALSPAEYDQHNSYDSFRPNNYAYPGPDHQ</sequence>
<evidence type="ECO:0000256" key="6">
    <source>
        <dbReference type="SAM" id="Phobius"/>
    </source>
</evidence>
<evidence type="ECO:0000256" key="5">
    <source>
        <dbReference type="SAM" id="MobiDB-lite"/>
    </source>
</evidence>
<feature type="domain" description="MARVEL" evidence="7">
    <location>
        <begin position="16"/>
        <end position="153"/>
    </location>
</feature>
<feature type="transmembrane region" description="Helical" evidence="6">
    <location>
        <begin position="46"/>
        <end position="66"/>
    </location>
</feature>
<reference evidence="8" key="1">
    <citation type="journal article" date="2020" name="Stud. Mycol.">
        <title>101 Dothideomycetes genomes: a test case for predicting lifestyles and emergence of pathogens.</title>
        <authorList>
            <person name="Haridas S."/>
            <person name="Albert R."/>
            <person name="Binder M."/>
            <person name="Bloem J."/>
            <person name="Labutti K."/>
            <person name="Salamov A."/>
            <person name="Andreopoulos B."/>
            <person name="Baker S."/>
            <person name="Barry K."/>
            <person name="Bills G."/>
            <person name="Bluhm B."/>
            <person name="Cannon C."/>
            <person name="Castanera R."/>
            <person name="Culley D."/>
            <person name="Daum C."/>
            <person name="Ezra D."/>
            <person name="Gonzalez J."/>
            <person name="Henrissat B."/>
            <person name="Kuo A."/>
            <person name="Liang C."/>
            <person name="Lipzen A."/>
            <person name="Lutzoni F."/>
            <person name="Magnuson J."/>
            <person name="Mondo S."/>
            <person name="Nolan M."/>
            <person name="Ohm R."/>
            <person name="Pangilinan J."/>
            <person name="Park H.-J."/>
            <person name="Ramirez L."/>
            <person name="Alfaro M."/>
            <person name="Sun H."/>
            <person name="Tritt A."/>
            <person name="Yoshinaga Y."/>
            <person name="Zwiers L.-H."/>
            <person name="Turgeon B."/>
            <person name="Goodwin S."/>
            <person name="Spatafora J."/>
            <person name="Crous P."/>
            <person name="Grigoriev I."/>
        </authorList>
    </citation>
    <scope>NUCLEOTIDE SEQUENCE</scope>
    <source>
        <strain evidence="8">CBS 133067</strain>
    </source>
</reference>
<keyword evidence="3 6" id="KW-1133">Transmembrane helix</keyword>
<dbReference type="AlphaFoldDB" id="A0A9P4I2K7"/>
<dbReference type="PANTHER" id="PTHR37451:SF3">
    <property type="entry name" value="MARVEL DOMAIN-CONTAINING PROTEIN"/>
    <property type="match status" value="1"/>
</dbReference>
<evidence type="ECO:0000256" key="4">
    <source>
        <dbReference type="ARBA" id="ARBA00023136"/>
    </source>
</evidence>
<dbReference type="PANTHER" id="PTHR37451">
    <property type="entry name" value="MARVEL DOMAIN"/>
    <property type="match status" value="1"/>
</dbReference>
<dbReference type="OrthoDB" id="5284712at2759"/>
<feature type="compositionally biased region" description="Basic and acidic residues" evidence="5">
    <location>
        <begin position="198"/>
        <end position="217"/>
    </location>
</feature>
<feature type="transmembrane region" description="Helical" evidence="6">
    <location>
        <begin position="78"/>
        <end position="103"/>
    </location>
</feature>
<keyword evidence="9" id="KW-1185">Reference proteome</keyword>
<feature type="region of interest" description="Disordered" evidence="5">
    <location>
        <begin position="265"/>
        <end position="293"/>
    </location>
</feature>